<evidence type="ECO:0000256" key="10">
    <source>
        <dbReference type="ARBA" id="ARBA00048679"/>
    </source>
</evidence>
<dbReference type="InterPro" id="IPR008266">
    <property type="entry name" value="Tyr_kinase_AS"/>
</dbReference>
<dbReference type="FunFam" id="1.10.510.10:FF:001708">
    <property type="entry name" value="Protein kinase superfamily protein"/>
    <property type="match status" value="1"/>
</dbReference>
<dbReference type="GO" id="GO:0000408">
    <property type="term" value="C:EKC/KEOPS complex"/>
    <property type="evidence" value="ECO:0007669"/>
    <property type="project" value="TreeGrafter"/>
</dbReference>
<keyword evidence="8" id="KW-0067">ATP-binding</keyword>
<dbReference type="EMBL" id="LR746270">
    <property type="protein sequence ID" value="CAA7399188.1"/>
    <property type="molecule type" value="Genomic_DNA"/>
</dbReference>
<dbReference type="PANTHER" id="PTHR12209">
    <property type="entry name" value="NON-SPECIFIC SERINE/THREONINE PROTEIN KINASE"/>
    <property type="match status" value="1"/>
</dbReference>
<evidence type="ECO:0000256" key="8">
    <source>
        <dbReference type="ARBA" id="ARBA00022840"/>
    </source>
</evidence>
<dbReference type="InterPro" id="IPR000719">
    <property type="entry name" value="Prot_kinase_dom"/>
</dbReference>
<dbReference type="OrthoDB" id="3399at2759"/>
<comment type="catalytic activity">
    <reaction evidence="9">
        <text>L-threonyl-[protein] + ATP = O-phospho-L-threonyl-[protein] + ADP + H(+)</text>
        <dbReference type="Rhea" id="RHEA:46608"/>
        <dbReference type="Rhea" id="RHEA-COMP:11060"/>
        <dbReference type="Rhea" id="RHEA-COMP:11605"/>
        <dbReference type="ChEBI" id="CHEBI:15378"/>
        <dbReference type="ChEBI" id="CHEBI:30013"/>
        <dbReference type="ChEBI" id="CHEBI:30616"/>
        <dbReference type="ChEBI" id="CHEBI:61977"/>
        <dbReference type="ChEBI" id="CHEBI:456216"/>
        <dbReference type="EC" id="2.7.11.1"/>
    </reaction>
</comment>
<keyword evidence="7" id="KW-0418">Kinase</keyword>
<organism evidence="12 13">
    <name type="scientific">Spirodela intermedia</name>
    <name type="common">Intermediate duckweed</name>
    <dbReference type="NCBI Taxonomy" id="51605"/>
    <lineage>
        <taxon>Eukaryota</taxon>
        <taxon>Viridiplantae</taxon>
        <taxon>Streptophyta</taxon>
        <taxon>Embryophyta</taxon>
        <taxon>Tracheophyta</taxon>
        <taxon>Spermatophyta</taxon>
        <taxon>Magnoliopsida</taxon>
        <taxon>Liliopsida</taxon>
        <taxon>Araceae</taxon>
        <taxon>Lemnoideae</taxon>
        <taxon>Spirodela</taxon>
    </lineage>
</organism>
<dbReference type="AlphaFoldDB" id="A0A7I8KQ17"/>
<gene>
    <name evidence="12" type="ORF">SI8410_07009858</name>
</gene>
<evidence type="ECO:0000256" key="1">
    <source>
        <dbReference type="ARBA" id="ARBA00010630"/>
    </source>
</evidence>
<evidence type="ECO:0000256" key="5">
    <source>
        <dbReference type="ARBA" id="ARBA00022694"/>
    </source>
</evidence>
<comment type="similarity">
    <text evidence="1">Belongs to the protein kinase superfamily. BUD32 family.</text>
</comment>
<keyword evidence="4" id="KW-0808">Transferase</keyword>
<comment type="catalytic activity">
    <reaction evidence="10">
        <text>L-seryl-[protein] + ATP = O-phospho-L-seryl-[protein] + ADP + H(+)</text>
        <dbReference type="Rhea" id="RHEA:17989"/>
        <dbReference type="Rhea" id="RHEA-COMP:9863"/>
        <dbReference type="Rhea" id="RHEA-COMP:11604"/>
        <dbReference type="ChEBI" id="CHEBI:15378"/>
        <dbReference type="ChEBI" id="CHEBI:29999"/>
        <dbReference type="ChEBI" id="CHEBI:30616"/>
        <dbReference type="ChEBI" id="CHEBI:83421"/>
        <dbReference type="ChEBI" id="CHEBI:456216"/>
        <dbReference type="EC" id="2.7.11.1"/>
    </reaction>
</comment>
<dbReference type="SMART" id="SM00220">
    <property type="entry name" value="S_TKc"/>
    <property type="match status" value="1"/>
</dbReference>
<keyword evidence="6" id="KW-0547">Nucleotide-binding</keyword>
<keyword evidence="3" id="KW-0723">Serine/threonine-protein kinase</keyword>
<dbReference type="GO" id="GO:0005524">
    <property type="term" value="F:ATP binding"/>
    <property type="evidence" value="ECO:0007669"/>
    <property type="project" value="UniProtKB-KW"/>
</dbReference>
<dbReference type="SUPFAM" id="SSF56112">
    <property type="entry name" value="Protein kinase-like (PK-like)"/>
    <property type="match status" value="1"/>
</dbReference>
<dbReference type="Pfam" id="PF00069">
    <property type="entry name" value="Pkinase"/>
    <property type="match status" value="1"/>
</dbReference>
<accession>A0A7I8KQ17</accession>
<dbReference type="Gene3D" id="1.10.510.10">
    <property type="entry name" value="Transferase(Phosphotransferase) domain 1"/>
    <property type="match status" value="1"/>
</dbReference>
<proteinExistence type="inferred from homology"/>
<reference evidence="12" key="1">
    <citation type="submission" date="2020-02" db="EMBL/GenBank/DDBJ databases">
        <authorList>
            <person name="Scholz U."/>
            <person name="Mascher M."/>
            <person name="Fiebig A."/>
        </authorList>
    </citation>
    <scope>NUCLEOTIDE SEQUENCE</scope>
</reference>
<dbReference type="GO" id="GO:0004674">
    <property type="term" value="F:protein serine/threonine kinase activity"/>
    <property type="evidence" value="ECO:0007669"/>
    <property type="project" value="UniProtKB-KW"/>
</dbReference>
<evidence type="ECO:0000256" key="9">
    <source>
        <dbReference type="ARBA" id="ARBA00047899"/>
    </source>
</evidence>
<keyword evidence="13" id="KW-1185">Reference proteome</keyword>
<evidence type="ECO:0000313" key="12">
    <source>
        <dbReference type="EMBL" id="CAA7399188.1"/>
    </source>
</evidence>
<name>A0A7I8KQ17_SPIIN</name>
<evidence type="ECO:0000256" key="6">
    <source>
        <dbReference type="ARBA" id="ARBA00022741"/>
    </source>
</evidence>
<dbReference type="FunFam" id="3.30.200.20:FF:000201">
    <property type="entry name" value="TP53-regulating kinase isoform X1"/>
    <property type="match status" value="1"/>
</dbReference>
<evidence type="ECO:0000259" key="11">
    <source>
        <dbReference type="PROSITE" id="PS50011"/>
    </source>
</evidence>
<dbReference type="GO" id="GO:0005829">
    <property type="term" value="C:cytosol"/>
    <property type="evidence" value="ECO:0007669"/>
    <property type="project" value="TreeGrafter"/>
</dbReference>
<evidence type="ECO:0000256" key="4">
    <source>
        <dbReference type="ARBA" id="ARBA00022679"/>
    </source>
</evidence>
<feature type="domain" description="Protein kinase" evidence="11">
    <location>
        <begin position="1"/>
        <end position="226"/>
    </location>
</feature>
<dbReference type="EC" id="2.7.11.1" evidence="2"/>
<dbReference type="GO" id="GO:0005634">
    <property type="term" value="C:nucleus"/>
    <property type="evidence" value="ECO:0007669"/>
    <property type="project" value="TreeGrafter"/>
</dbReference>
<evidence type="ECO:0000256" key="3">
    <source>
        <dbReference type="ARBA" id="ARBA00022527"/>
    </source>
</evidence>
<keyword evidence="5" id="KW-0819">tRNA processing</keyword>
<dbReference type="GO" id="GO:0008033">
    <property type="term" value="P:tRNA processing"/>
    <property type="evidence" value="ECO:0007669"/>
    <property type="project" value="UniProtKB-KW"/>
</dbReference>
<dbReference type="Proteomes" id="UP000663760">
    <property type="component" value="Chromosome 7"/>
</dbReference>
<evidence type="ECO:0000256" key="7">
    <source>
        <dbReference type="ARBA" id="ARBA00022777"/>
    </source>
</evidence>
<evidence type="ECO:0000256" key="2">
    <source>
        <dbReference type="ARBA" id="ARBA00012513"/>
    </source>
</evidence>
<dbReference type="NCBIfam" id="TIGR03724">
    <property type="entry name" value="arch_bud32"/>
    <property type="match status" value="1"/>
</dbReference>
<protein>
    <recommendedName>
        <fullName evidence="2">non-specific serine/threonine protein kinase</fullName>
        <ecNumber evidence="2">2.7.11.1</ecNumber>
    </recommendedName>
</protein>
<dbReference type="GO" id="GO:0070525">
    <property type="term" value="P:tRNA threonylcarbamoyladenosine metabolic process"/>
    <property type="evidence" value="ECO:0007669"/>
    <property type="project" value="TreeGrafter"/>
</dbReference>
<dbReference type="InterPro" id="IPR011009">
    <property type="entry name" value="Kinase-like_dom_sf"/>
</dbReference>
<dbReference type="PANTHER" id="PTHR12209:SF0">
    <property type="entry name" value="EKC_KEOPS COMPLEX SUBUNIT TP53RK"/>
    <property type="match status" value="1"/>
</dbReference>
<sequence>MMESKDGDQSFGTLLKQGAEARVFESNFIGRKSIVKERFSKKYRHPALDSKLTLKRLNAEARCMTKARRLGVLTPALYAVDPLLHTLTLEYIEGPAVKEVLLGFGSCGIEPKKLGDMAVQIGSAIAKLHDGGLIHGDLTTSNMIVQTETDRLVLIDFGLSFTSTLPEDKAVDLYVLERALLSMHSTCGNVMDQILAAYRRSSKQWSATFNKLAQVRQRGRKRAMIG</sequence>
<dbReference type="Gene3D" id="3.30.200.20">
    <property type="entry name" value="Phosphorylase Kinase, domain 1"/>
    <property type="match status" value="1"/>
</dbReference>
<dbReference type="InterPro" id="IPR022495">
    <property type="entry name" value="Bud32"/>
</dbReference>
<dbReference type="PROSITE" id="PS00109">
    <property type="entry name" value="PROTEIN_KINASE_TYR"/>
    <property type="match status" value="1"/>
</dbReference>
<dbReference type="PROSITE" id="PS50011">
    <property type="entry name" value="PROTEIN_KINASE_DOM"/>
    <property type="match status" value="1"/>
</dbReference>
<evidence type="ECO:0000313" key="13">
    <source>
        <dbReference type="Proteomes" id="UP000663760"/>
    </source>
</evidence>